<feature type="non-terminal residue" evidence="2">
    <location>
        <position position="646"/>
    </location>
</feature>
<evidence type="ECO:0000313" key="2">
    <source>
        <dbReference type="EMBL" id="KPJ49135.1"/>
    </source>
</evidence>
<dbReference type="Proteomes" id="UP000051124">
    <property type="component" value="Unassembled WGS sequence"/>
</dbReference>
<evidence type="ECO:0000256" key="1">
    <source>
        <dbReference type="SAM" id="SignalP"/>
    </source>
</evidence>
<dbReference type="AlphaFoldDB" id="A0A0S7WGB2"/>
<reference evidence="2 3" key="1">
    <citation type="journal article" date="2015" name="Microbiome">
        <title>Genomic resolution of linkages in carbon, nitrogen, and sulfur cycling among widespread estuary sediment bacteria.</title>
        <authorList>
            <person name="Baker B.J."/>
            <person name="Lazar C.S."/>
            <person name="Teske A.P."/>
            <person name="Dick G.J."/>
        </authorList>
    </citation>
    <scope>NUCLEOTIDE SEQUENCE [LARGE SCALE GENOMIC DNA]</scope>
    <source>
        <strain evidence="2">DG_26</strain>
    </source>
</reference>
<dbReference type="EMBL" id="LIZT01000074">
    <property type="protein sequence ID" value="KPJ49135.1"/>
    <property type="molecule type" value="Genomic_DNA"/>
</dbReference>
<proteinExistence type="predicted"/>
<comment type="caution">
    <text evidence="2">The sequence shown here is derived from an EMBL/GenBank/DDBJ whole genome shotgun (WGS) entry which is preliminary data.</text>
</comment>
<feature type="chain" id="PRO_5006639430" description="Secretion system C-terminal sorting domain-containing protein" evidence="1">
    <location>
        <begin position="20"/>
        <end position="646"/>
    </location>
</feature>
<organism evidence="2 3">
    <name type="scientific">candidate division TA06 bacterium DG_26</name>
    <dbReference type="NCBI Taxonomy" id="1703771"/>
    <lineage>
        <taxon>Bacteria</taxon>
        <taxon>Bacteria division TA06</taxon>
    </lineage>
</organism>
<sequence length="646" mass="70492">MKRSSSIVLLCVVPLFVHAASQEVFLLPTKPGRPSEVVHPSSLGKGKGVDYVIQYDGNESNYYLSGLLPGDTIGVFFIPPAACSLVQIHYCKYASAAPPTNTYYAFVADVPDGVTLDDFEEYHSASSMPGPTPVGTMFEGPSPFTHDLIGDWEWDTLDVPSVPDVGTNPFYAATTIEGTPGVESEQSTRIDTEVSPPYYGIAWKQGGAGPEANGPGWYSSWHLFWVRALVRVYENLGAEIVGYDRLPDTYLTTTRTVTAQARDLLGIPGSLHGVAWVRLTYSINGGSETTLDMTRISGDSLDGVYSLSLPAVGVYDTVSYYIATEDLQGVGTTTATASYVVRQGTPGNILLLVEDDPYYISHDPVRSVAGKVDFWDEDEYGRADSSVLNFYLPGKGPGQSIIFWFTWSGFHFVDETYTGGGTGFLEDFLDGGGKLFVSSEDLPCGGFALNPDFEDWVAPAGHFLHDYMKAFAGYDDHETDSVFTQYGVPGDPLTGSANLAEVYVWPYDWAGSGNTWAGRFDDLDPGAVPIFYGAVGEVMGYRYADPGGYKVVFLYYPWHYVMLSDLSGYDTEAQDTLIHNTLTWFGYVGVYEEEAEEAGFRCALHAALPNPVTDVARIGYSLSSPRNVSLKVYDITGRLVKTLVDE</sequence>
<protein>
    <recommendedName>
        <fullName evidence="4">Secretion system C-terminal sorting domain-containing protein</fullName>
    </recommendedName>
</protein>
<name>A0A0S7WGB2_UNCT6</name>
<feature type="signal peptide" evidence="1">
    <location>
        <begin position="1"/>
        <end position="19"/>
    </location>
</feature>
<evidence type="ECO:0000313" key="3">
    <source>
        <dbReference type="Proteomes" id="UP000051124"/>
    </source>
</evidence>
<keyword evidence="1" id="KW-0732">Signal</keyword>
<accession>A0A0S7WGB2</accession>
<gene>
    <name evidence="2" type="ORF">AMJ40_06180</name>
</gene>
<evidence type="ECO:0008006" key="4">
    <source>
        <dbReference type="Google" id="ProtNLM"/>
    </source>
</evidence>